<dbReference type="Proteomes" id="UP000091820">
    <property type="component" value="Unassembled WGS sequence"/>
</dbReference>
<dbReference type="EnsemblMetazoa" id="GBRI010397-RA">
    <property type="protein sequence ID" value="GBRI010397-PA"/>
    <property type="gene ID" value="GBRI010397"/>
</dbReference>
<keyword evidence="1" id="KW-1133">Transmembrane helix</keyword>
<protein>
    <submittedName>
        <fullName evidence="2">Uncharacterized protein</fullName>
    </submittedName>
</protein>
<dbReference type="VEuPathDB" id="VectorBase:GBRI010397"/>
<dbReference type="AlphaFoldDB" id="A0A1A9W8S5"/>
<accession>A0A1A9W8S5</accession>
<evidence type="ECO:0000256" key="1">
    <source>
        <dbReference type="SAM" id="Phobius"/>
    </source>
</evidence>
<evidence type="ECO:0000313" key="2">
    <source>
        <dbReference type="EnsemblMetazoa" id="GBRI010397-PA"/>
    </source>
</evidence>
<keyword evidence="1" id="KW-0812">Transmembrane</keyword>
<feature type="transmembrane region" description="Helical" evidence="1">
    <location>
        <begin position="21"/>
        <end position="46"/>
    </location>
</feature>
<keyword evidence="1" id="KW-0472">Membrane</keyword>
<evidence type="ECO:0000313" key="3">
    <source>
        <dbReference type="Proteomes" id="UP000091820"/>
    </source>
</evidence>
<proteinExistence type="predicted"/>
<keyword evidence="3" id="KW-1185">Reference proteome</keyword>
<reference evidence="2" key="2">
    <citation type="submission" date="2020-05" db="UniProtKB">
        <authorList>
            <consortium name="EnsemblMetazoa"/>
        </authorList>
    </citation>
    <scope>IDENTIFICATION</scope>
    <source>
        <strain evidence="2">IAEA</strain>
    </source>
</reference>
<sequence length="138" mass="16375">MQQMHWPEREMLQPLIIKKRFAGFFISSAGCRVFNTFAGALINVIYHYKQQNFTNSEFWSLNQKMIIIATIHQHNEIQLEAFLRLRLMSSTQWLVPSMFIVVENHCNTSTSILHLCVCRNTTDFAFCKKYKRTIYTKF</sequence>
<reference evidence="3" key="1">
    <citation type="submission" date="2014-03" db="EMBL/GenBank/DDBJ databases">
        <authorList>
            <person name="Aksoy S."/>
            <person name="Warren W."/>
            <person name="Wilson R.K."/>
        </authorList>
    </citation>
    <scope>NUCLEOTIDE SEQUENCE [LARGE SCALE GENOMIC DNA]</scope>
    <source>
        <strain evidence="3">IAEA</strain>
    </source>
</reference>
<name>A0A1A9W8S5_9MUSC</name>
<organism evidence="2 3">
    <name type="scientific">Glossina brevipalpis</name>
    <dbReference type="NCBI Taxonomy" id="37001"/>
    <lineage>
        <taxon>Eukaryota</taxon>
        <taxon>Metazoa</taxon>
        <taxon>Ecdysozoa</taxon>
        <taxon>Arthropoda</taxon>
        <taxon>Hexapoda</taxon>
        <taxon>Insecta</taxon>
        <taxon>Pterygota</taxon>
        <taxon>Neoptera</taxon>
        <taxon>Endopterygota</taxon>
        <taxon>Diptera</taxon>
        <taxon>Brachycera</taxon>
        <taxon>Muscomorpha</taxon>
        <taxon>Hippoboscoidea</taxon>
        <taxon>Glossinidae</taxon>
        <taxon>Glossina</taxon>
    </lineage>
</organism>